<keyword evidence="2" id="KW-1185">Reference proteome</keyword>
<comment type="caution">
    <text evidence="1">The sequence shown here is derived from an EMBL/GenBank/DDBJ whole genome shotgun (WGS) entry which is preliminary data.</text>
</comment>
<proteinExistence type="predicted"/>
<sequence>MEPEDFVEPEIAVTAAVVAALFSPRARKLIRQGLVYGTAGVLMAGDAINSFARNVGRGFAQTGQEAGTRPATAAKGSGG</sequence>
<evidence type="ECO:0000313" key="1">
    <source>
        <dbReference type="EMBL" id="GLV60782.1"/>
    </source>
</evidence>
<name>A0ABQ6G813_9CHLR</name>
<accession>A0ABQ6G813</accession>
<reference evidence="1 2" key="1">
    <citation type="submission" date="2023-02" db="EMBL/GenBank/DDBJ databases">
        <title>Dictyobacter halimunensis sp. nov., a new member of the class Ktedonobacteria from forest soil in a geothermal area.</title>
        <authorList>
            <person name="Rachmania M.K."/>
            <person name="Ningsih F."/>
            <person name="Sakai Y."/>
            <person name="Yabe S."/>
            <person name="Yokota A."/>
            <person name="Sjamsuridzal W."/>
        </authorList>
    </citation>
    <scope>NUCLEOTIDE SEQUENCE [LARGE SCALE GENOMIC DNA]</scope>
    <source>
        <strain evidence="1 2">S3.2.2.5</strain>
    </source>
</reference>
<dbReference type="Proteomes" id="UP001344906">
    <property type="component" value="Unassembled WGS sequence"/>
</dbReference>
<dbReference type="EMBL" id="BSRI01000002">
    <property type="protein sequence ID" value="GLV60782.1"/>
    <property type="molecule type" value="Genomic_DNA"/>
</dbReference>
<protein>
    <submittedName>
        <fullName evidence="1">Uncharacterized protein</fullName>
    </submittedName>
</protein>
<organism evidence="1 2">
    <name type="scientific">Dictyobacter halimunensis</name>
    <dbReference type="NCBI Taxonomy" id="3026934"/>
    <lineage>
        <taxon>Bacteria</taxon>
        <taxon>Bacillati</taxon>
        <taxon>Chloroflexota</taxon>
        <taxon>Ktedonobacteria</taxon>
        <taxon>Ktedonobacterales</taxon>
        <taxon>Dictyobacteraceae</taxon>
        <taxon>Dictyobacter</taxon>
    </lineage>
</organism>
<gene>
    <name evidence="1" type="ORF">KDH_76010</name>
</gene>
<evidence type="ECO:0000313" key="2">
    <source>
        <dbReference type="Proteomes" id="UP001344906"/>
    </source>
</evidence>